<accession>A0A8S5RV82</accession>
<feature type="transmembrane region" description="Helical" evidence="1">
    <location>
        <begin position="106"/>
        <end position="125"/>
    </location>
</feature>
<keyword evidence="1" id="KW-0472">Membrane</keyword>
<evidence type="ECO:0000256" key="1">
    <source>
        <dbReference type="SAM" id="Phobius"/>
    </source>
</evidence>
<evidence type="ECO:0000313" key="2">
    <source>
        <dbReference type="EMBL" id="DAF32257.1"/>
    </source>
</evidence>
<sequence>MSATRNPYYQLLGGADLPGDVRVSDTADSSKTAADGWAASPAAVASMVSTINCSSNVKVANSGDILTDLNATITGKVAQLYFRIKCTTSRSEETIVTGLPKHNSSYIAVPCFNFGGLVIGIAWLYEDGHIQTPRGFDKDGYFQATYITTD</sequence>
<reference evidence="2" key="1">
    <citation type="journal article" date="2021" name="Proc. Natl. Acad. Sci. U.S.A.">
        <title>A Catalog of Tens of Thousands of Viruses from Human Metagenomes Reveals Hidden Associations with Chronic Diseases.</title>
        <authorList>
            <person name="Tisza M.J."/>
            <person name="Buck C.B."/>
        </authorList>
    </citation>
    <scope>NUCLEOTIDE SEQUENCE</scope>
    <source>
        <strain evidence="2">CtphE103</strain>
    </source>
</reference>
<keyword evidence="1" id="KW-1133">Transmembrane helix</keyword>
<keyword evidence="1" id="KW-0812">Transmembrane</keyword>
<proteinExistence type="predicted"/>
<name>A0A8S5RV82_9CAUD</name>
<dbReference type="EMBL" id="BK056595">
    <property type="protein sequence ID" value="DAF32257.1"/>
    <property type="molecule type" value="Genomic_DNA"/>
</dbReference>
<protein>
    <submittedName>
        <fullName evidence="2">Uncharacterized protein</fullName>
    </submittedName>
</protein>
<organism evidence="2">
    <name type="scientific">Ackermannviridae sp</name>
    <dbReference type="NCBI Taxonomy" id="2831612"/>
    <lineage>
        <taxon>Viruses</taxon>
        <taxon>Duplodnaviria</taxon>
        <taxon>Heunggongvirae</taxon>
        <taxon>Uroviricota</taxon>
        <taxon>Caudoviricetes</taxon>
        <taxon>Pantevenvirales</taxon>
        <taxon>Ackermannviridae</taxon>
    </lineage>
</organism>